<gene>
    <name evidence="1" type="ORF">EYF80_054318</name>
</gene>
<keyword evidence="2" id="KW-1185">Reference proteome</keyword>
<protein>
    <submittedName>
        <fullName evidence="1">Uncharacterized protein</fullName>
    </submittedName>
</protein>
<accession>A0A4Z2F304</accession>
<dbReference type="Proteomes" id="UP000314294">
    <property type="component" value="Unassembled WGS sequence"/>
</dbReference>
<comment type="caution">
    <text evidence="1">The sequence shown here is derived from an EMBL/GenBank/DDBJ whole genome shotgun (WGS) entry which is preliminary data.</text>
</comment>
<dbReference type="EMBL" id="SRLO01001754">
    <property type="protein sequence ID" value="TNN35527.1"/>
    <property type="molecule type" value="Genomic_DNA"/>
</dbReference>
<organism evidence="1 2">
    <name type="scientific">Liparis tanakae</name>
    <name type="common">Tanaka's snailfish</name>
    <dbReference type="NCBI Taxonomy" id="230148"/>
    <lineage>
        <taxon>Eukaryota</taxon>
        <taxon>Metazoa</taxon>
        <taxon>Chordata</taxon>
        <taxon>Craniata</taxon>
        <taxon>Vertebrata</taxon>
        <taxon>Euteleostomi</taxon>
        <taxon>Actinopterygii</taxon>
        <taxon>Neopterygii</taxon>
        <taxon>Teleostei</taxon>
        <taxon>Neoteleostei</taxon>
        <taxon>Acanthomorphata</taxon>
        <taxon>Eupercaria</taxon>
        <taxon>Perciformes</taxon>
        <taxon>Cottioidei</taxon>
        <taxon>Cottales</taxon>
        <taxon>Liparidae</taxon>
        <taxon>Liparis</taxon>
    </lineage>
</organism>
<sequence length="89" mass="9675">MKHQKRFTPREVERGRGIRGHNLTFDLTPSDPLTLCCPLLAGLCVDSPVSGSVARTTMTEVPMPAVSRRPSRLYCCWVNAGVSSLASST</sequence>
<reference evidence="1 2" key="1">
    <citation type="submission" date="2019-03" db="EMBL/GenBank/DDBJ databases">
        <title>First draft genome of Liparis tanakae, snailfish: a comprehensive survey of snailfish specific genes.</title>
        <authorList>
            <person name="Kim W."/>
            <person name="Song I."/>
            <person name="Jeong J.-H."/>
            <person name="Kim D."/>
            <person name="Kim S."/>
            <person name="Ryu S."/>
            <person name="Song J.Y."/>
            <person name="Lee S.K."/>
        </authorList>
    </citation>
    <scope>NUCLEOTIDE SEQUENCE [LARGE SCALE GENOMIC DNA]</scope>
    <source>
        <tissue evidence="1">Muscle</tissue>
    </source>
</reference>
<proteinExistence type="predicted"/>
<dbReference type="AlphaFoldDB" id="A0A4Z2F304"/>
<name>A0A4Z2F304_9TELE</name>
<evidence type="ECO:0000313" key="2">
    <source>
        <dbReference type="Proteomes" id="UP000314294"/>
    </source>
</evidence>
<evidence type="ECO:0000313" key="1">
    <source>
        <dbReference type="EMBL" id="TNN35527.1"/>
    </source>
</evidence>